<dbReference type="NCBIfam" id="TIGR01509">
    <property type="entry name" value="HAD-SF-IA-v3"/>
    <property type="match status" value="1"/>
</dbReference>
<dbReference type="GO" id="GO:0003824">
    <property type="term" value="F:catalytic activity"/>
    <property type="evidence" value="ECO:0007669"/>
    <property type="project" value="UniProtKB-ARBA"/>
</dbReference>
<evidence type="ECO:0000313" key="6">
    <source>
        <dbReference type="EMBL" id="MST72855.1"/>
    </source>
</evidence>
<evidence type="ECO:0000256" key="1">
    <source>
        <dbReference type="ARBA" id="ARBA00001946"/>
    </source>
</evidence>
<dbReference type="InterPro" id="IPR023198">
    <property type="entry name" value="PGP-like_dom2"/>
</dbReference>
<keyword evidence="3" id="KW-0479">Metal-binding</keyword>
<dbReference type="Gene3D" id="3.40.50.1000">
    <property type="entry name" value="HAD superfamily/HAD-like"/>
    <property type="match status" value="1"/>
</dbReference>
<dbReference type="SFLD" id="SFLDG01135">
    <property type="entry name" value="C1.5.6:_HAD__Beta-PGM__Phospha"/>
    <property type="match status" value="1"/>
</dbReference>
<dbReference type="Gene3D" id="1.10.150.240">
    <property type="entry name" value="Putative phosphatase, domain 2"/>
    <property type="match status" value="1"/>
</dbReference>
<dbReference type="PANTHER" id="PTHR46193:SF18">
    <property type="entry name" value="HEXITOL PHOSPHATASE B"/>
    <property type="match status" value="1"/>
</dbReference>
<organism evidence="6 7">
    <name type="scientific">Olsenella porci</name>
    <dbReference type="NCBI Taxonomy" id="2652279"/>
    <lineage>
        <taxon>Bacteria</taxon>
        <taxon>Bacillati</taxon>
        <taxon>Actinomycetota</taxon>
        <taxon>Coriobacteriia</taxon>
        <taxon>Coriobacteriales</taxon>
        <taxon>Atopobiaceae</taxon>
        <taxon>Olsenella</taxon>
    </lineage>
</organism>
<evidence type="ECO:0000256" key="5">
    <source>
        <dbReference type="ARBA" id="ARBA00023277"/>
    </source>
</evidence>
<keyword evidence="5" id="KW-0119">Carbohydrate metabolism</keyword>
<dbReference type="SFLD" id="SFLDG01129">
    <property type="entry name" value="C1.5:_HAD__Beta-PGM__Phosphata"/>
    <property type="match status" value="1"/>
</dbReference>
<evidence type="ECO:0000256" key="4">
    <source>
        <dbReference type="ARBA" id="ARBA00022842"/>
    </source>
</evidence>
<proteinExistence type="inferred from homology"/>
<keyword evidence="4" id="KW-0460">Magnesium</keyword>
<evidence type="ECO:0000256" key="2">
    <source>
        <dbReference type="ARBA" id="ARBA00006171"/>
    </source>
</evidence>
<dbReference type="Pfam" id="PF00702">
    <property type="entry name" value="Hydrolase"/>
    <property type="match status" value="1"/>
</dbReference>
<dbReference type="SFLD" id="SFLDS00003">
    <property type="entry name" value="Haloacid_Dehalogenase"/>
    <property type="match status" value="1"/>
</dbReference>
<sequence>MTKARGTGGPMLQAAIFDMDGLMIDTEPIWDRTWVPVLADMGVTDVPHDSLQVMIDMSRGAGIDQMRRALDGQLGVGRVSAEEFRRRQVACFNRLCEEGVPAKPGLGELLAFLRREGIRSAVASSSPRDMIDAQLRRVGARDMVDLLVSAEEVEHGKPAPDVFLEAARRLGTKPGRSLVLEDSLNGIEAGWRGGFLPVMVPDLIAPDDAAREHAVAICRDLNEVRDLIAAGRLG</sequence>
<dbReference type="CDD" id="cd07505">
    <property type="entry name" value="HAD_BPGM-like"/>
    <property type="match status" value="1"/>
</dbReference>
<dbReference type="InterPro" id="IPR036412">
    <property type="entry name" value="HAD-like_sf"/>
</dbReference>
<keyword evidence="7" id="KW-1185">Reference proteome</keyword>
<dbReference type="Proteomes" id="UP000469325">
    <property type="component" value="Unassembled WGS sequence"/>
</dbReference>
<gene>
    <name evidence="6" type="ORF">FYJ68_07020</name>
</gene>
<comment type="caution">
    <text evidence="6">The sequence shown here is derived from an EMBL/GenBank/DDBJ whole genome shotgun (WGS) entry which is preliminary data.</text>
</comment>
<dbReference type="InterPro" id="IPR006439">
    <property type="entry name" value="HAD-SF_hydro_IA"/>
</dbReference>
<name>A0A6N7XRV5_9ACTN</name>
<evidence type="ECO:0000256" key="3">
    <source>
        <dbReference type="ARBA" id="ARBA00022723"/>
    </source>
</evidence>
<dbReference type="PANTHER" id="PTHR46193">
    <property type="entry name" value="6-PHOSPHOGLUCONATE PHOSPHATASE"/>
    <property type="match status" value="1"/>
</dbReference>
<comment type="similarity">
    <text evidence="2">Belongs to the HAD-like hydrolase superfamily. CbbY/CbbZ/Gph/YieH family.</text>
</comment>
<reference evidence="6 7" key="1">
    <citation type="submission" date="2019-08" db="EMBL/GenBank/DDBJ databases">
        <title>In-depth cultivation of the pig gut microbiome towards novel bacterial diversity and tailored functional studies.</title>
        <authorList>
            <person name="Wylensek D."/>
            <person name="Hitch T.C.A."/>
            <person name="Clavel T."/>
        </authorList>
    </citation>
    <scope>NUCLEOTIDE SEQUENCE [LARGE SCALE GENOMIC DNA]</scope>
    <source>
        <strain evidence="6 7">CA-Schmier-601-WT-1</strain>
    </source>
</reference>
<dbReference type="GO" id="GO:0046872">
    <property type="term" value="F:metal ion binding"/>
    <property type="evidence" value="ECO:0007669"/>
    <property type="project" value="UniProtKB-KW"/>
</dbReference>
<accession>A0A6N7XRV5</accession>
<dbReference type="InterPro" id="IPR051600">
    <property type="entry name" value="Beta-PGM-like"/>
</dbReference>
<evidence type="ECO:0000313" key="7">
    <source>
        <dbReference type="Proteomes" id="UP000469325"/>
    </source>
</evidence>
<dbReference type="SUPFAM" id="SSF56784">
    <property type="entry name" value="HAD-like"/>
    <property type="match status" value="1"/>
</dbReference>
<comment type="cofactor">
    <cofactor evidence="1">
        <name>Mg(2+)</name>
        <dbReference type="ChEBI" id="CHEBI:18420"/>
    </cofactor>
</comment>
<dbReference type="PRINTS" id="PR00413">
    <property type="entry name" value="HADHALOGNASE"/>
</dbReference>
<dbReference type="EMBL" id="VUNC01000005">
    <property type="protein sequence ID" value="MST72855.1"/>
    <property type="molecule type" value="Genomic_DNA"/>
</dbReference>
<dbReference type="AlphaFoldDB" id="A0A6N7XRV5"/>
<protein>
    <submittedName>
        <fullName evidence="6">HAD family phosphatase</fullName>
    </submittedName>
</protein>
<dbReference type="InterPro" id="IPR023214">
    <property type="entry name" value="HAD_sf"/>
</dbReference>